<name>A0ABT9FYU4_LEPDI</name>
<evidence type="ECO:0000256" key="1">
    <source>
        <dbReference type="SAM" id="Phobius"/>
    </source>
</evidence>
<dbReference type="Proteomes" id="UP001235760">
    <property type="component" value="Unassembled WGS sequence"/>
</dbReference>
<accession>A0ABT9FYU4</accession>
<evidence type="ECO:0000313" key="2">
    <source>
        <dbReference type="EMBL" id="MDP4299397.1"/>
    </source>
</evidence>
<evidence type="ECO:0008006" key="4">
    <source>
        <dbReference type="Google" id="ProtNLM"/>
    </source>
</evidence>
<evidence type="ECO:0000313" key="3">
    <source>
        <dbReference type="Proteomes" id="UP001235760"/>
    </source>
</evidence>
<proteinExistence type="predicted"/>
<dbReference type="EMBL" id="JAUZEE010000001">
    <property type="protein sequence ID" value="MDP4299397.1"/>
    <property type="molecule type" value="Genomic_DNA"/>
</dbReference>
<sequence length="255" mass="28125">MNDDRILSTLGDLQRSSRASLSMVLLGAACLAGALYYSATRLAPLEQRVRALDAALSSKQAQLDQVEAQVVRTVEAFGQIQAGTQSLLNRQYPDAIQSYQAYVDRFPDNADAQAMLGYAQLRLAKSLRQSGKAPKLSADRRRELETAESQALALSERHLRESIRLRQGGQPWAAYNLVVMLEHVKRRDEAIQVLTDMLQAEPGMVRWLCEDGQFRPFMLDAGFASRFAAPVDAAAARQSLASCWVTQAPRGQTGN</sequence>
<keyword evidence="1" id="KW-0472">Membrane</keyword>
<keyword evidence="3" id="KW-1185">Reference proteome</keyword>
<keyword evidence="1" id="KW-0812">Transmembrane</keyword>
<reference evidence="2 3" key="1">
    <citation type="submission" date="2023-08" db="EMBL/GenBank/DDBJ databases">
        <authorList>
            <person name="Roldan D.M."/>
            <person name="Menes R.J."/>
        </authorList>
    </citation>
    <scope>NUCLEOTIDE SEQUENCE [LARGE SCALE GENOMIC DNA]</scope>
    <source>
        <strain evidence="2 3">CCM 2812</strain>
    </source>
</reference>
<dbReference type="PROSITE" id="PS51257">
    <property type="entry name" value="PROKAR_LIPOPROTEIN"/>
    <property type="match status" value="1"/>
</dbReference>
<dbReference type="SUPFAM" id="SSF48452">
    <property type="entry name" value="TPR-like"/>
    <property type="match status" value="1"/>
</dbReference>
<organism evidence="2 3">
    <name type="scientific">Leptothrix discophora</name>
    <dbReference type="NCBI Taxonomy" id="89"/>
    <lineage>
        <taxon>Bacteria</taxon>
        <taxon>Pseudomonadati</taxon>
        <taxon>Pseudomonadota</taxon>
        <taxon>Betaproteobacteria</taxon>
        <taxon>Burkholderiales</taxon>
        <taxon>Sphaerotilaceae</taxon>
        <taxon>Leptothrix</taxon>
    </lineage>
</organism>
<protein>
    <recommendedName>
        <fullName evidence="4">Tetratricopeptide repeat protein</fullName>
    </recommendedName>
</protein>
<dbReference type="RefSeq" id="WP_305747953.1">
    <property type="nucleotide sequence ID" value="NZ_JAUZEE010000001.1"/>
</dbReference>
<gene>
    <name evidence="2" type="ORF">Q8X39_02005</name>
</gene>
<dbReference type="Gene3D" id="1.25.40.10">
    <property type="entry name" value="Tetratricopeptide repeat domain"/>
    <property type="match status" value="1"/>
</dbReference>
<feature type="transmembrane region" description="Helical" evidence="1">
    <location>
        <begin position="21"/>
        <end position="39"/>
    </location>
</feature>
<keyword evidence="1" id="KW-1133">Transmembrane helix</keyword>
<comment type="caution">
    <text evidence="2">The sequence shown here is derived from an EMBL/GenBank/DDBJ whole genome shotgun (WGS) entry which is preliminary data.</text>
</comment>
<dbReference type="InterPro" id="IPR011990">
    <property type="entry name" value="TPR-like_helical_dom_sf"/>
</dbReference>